<feature type="domain" description="Cyclin C-terminal" evidence="2">
    <location>
        <begin position="1"/>
        <end position="97"/>
    </location>
</feature>
<dbReference type="InterPro" id="IPR004367">
    <property type="entry name" value="Cyclin_C-dom"/>
</dbReference>
<sequence>MAGYILDLTLTDVKFVHFVPSVVAASAILVTRIIFDIKEPWEHSFAYHTKYSQHDLTKCVKKMAKMLLSVKLSKQKAAFSKYSCKEMYCGVSNHPVLNDDLLLKELANEETLV</sequence>
<dbReference type="SUPFAM" id="SSF47954">
    <property type="entry name" value="Cyclin-like"/>
    <property type="match status" value="1"/>
</dbReference>
<dbReference type="Gene3D" id="1.10.472.10">
    <property type="entry name" value="Cyclin-like"/>
    <property type="match status" value="1"/>
</dbReference>
<keyword evidence="1" id="KW-0812">Transmembrane</keyword>
<evidence type="ECO:0000259" key="2">
    <source>
        <dbReference type="SMART" id="SM01332"/>
    </source>
</evidence>
<organism evidence="3 4">
    <name type="scientific">Potamilus streckersoni</name>
    <dbReference type="NCBI Taxonomy" id="2493646"/>
    <lineage>
        <taxon>Eukaryota</taxon>
        <taxon>Metazoa</taxon>
        <taxon>Spiralia</taxon>
        <taxon>Lophotrochozoa</taxon>
        <taxon>Mollusca</taxon>
        <taxon>Bivalvia</taxon>
        <taxon>Autobranchia</taxon>
        <taxon>Heteroconchia</taxon>
        <taxon>Palaeoheterodonta</taxon>
        <taxon>Unionida</taxon>
        <taxon>Unionoidea</taxon>
        <taxon>Unionidae</taxon>
        <taxon>Ambleminae</taxon>
        <taxon>Lampsilini</taxon>
        <taxon>Potamilus</taxon>
    </lineage>
</organism>
<name>A0AAE0STT3_9BIVA</name>
<gene>
    <name evidence="3" type="ORF">CHS0354_029373</name>
</gene>
<keyword evidence="1" id="KW-1133">Transmembrane helix</keyword>
<proteinExistence type="predicted"/>
<feature type="transmembrane region" description="Helical" evidence="1">
    <location>
        <begin position="15"/>
        <end position="35"/>
    </location>
</feature>
<dbReference type="EMBL" id="JAEAOA010001763">
    <property type="protein sequence ID" value="KAK3597813.1"/>
    <property type="molecule type" value="Genomic_DNA"/>
</dbReference>
<evidence type="ECO:0000313" key="4">
    <source>
        <dbReference type="Proteomes" id="UP001195483"/>
    </source>
</evidence>
<dbReference type="Proteomes" id="UP001195483">
    <property type="component" value="Unassembled WGS sequence"/>
</dbReference>
<dbReference type="InterPro" id="IPR036915">
    <property type="entry name" value="Cyclin-like_sf"/>
</dbReference>
<reference evidence="3" key="1">
    <citation type="journal article" date="2021" name="Genome Biol. Evol.">
        <title>A High-Quality Reference Genome for a Parasitic Bivalve with Doubly Uniparental Inheritance (Bivalvia: Unionida).</title>
        <authorList>
            <person name="Smith C.H."/>
        </authorList>
    </citation>
    <scope>NUCLEOTIDE SEQUENCE</scope>
    <source>
        <strain evidence="3">CHS0354</strain>
    </source>
</reference>
<reference evidence="3" key="2">
    <citation type="journal article" date="2021" name="Genome Biol. Evol.">
        <title>Developing a high-quality reference genome for a parasitic bivalve with doubly uniparental inheritance (Bivalvia: Unionida).</title>
        <authorList>
            <person name="Smith C.H."/>
        </authorList>
    </citation>
    <scope>NUCLEOTIDE SEQUENCE</scope>
    <source>
        <strain evidence="3">CHS0354</strain>
        <tissue evidence="3">Mantle</tissue>
    </source>
</reference>
<dbReference type="Pfam" id="PF02984">
    <property type="entry name" value="Cyclin_C"/>
    <property type="match status" value="1"/>
</dbReference>
<keyword evidence="1" id="KW-0472">Membrane</keyword>
<comment type="caution">
    <text evidence="3">The sequence shown here is derived from an EMBL/GenBank/DDBJ whole genome shotgun (WGS) entry which is preliminary data.</text>
</comment>
<evidence type="ECO:0000313" key="3">
    <source>
        <dbReference type="EMBL" id="KAK3597813.1"/>
    </source>
</evidence>
<reference evidence="3" key="3">
    <citation type="submission" date="2023-05" db="EMBL/GenBank/DDBJ databases">
        <authorList>
            <person name="Smith C.H."/>
        </authorList>
    </citation>
    <scope>NUCLEOTIDE SEQUENCE</scope>
    <source>
        <strain evidence="3">CHS0354</strain>
        <tissue evidence="3">Mantle</tissue>
    </source>
</reference>
<dbReference type="SMART" id="SM01332">
    <property type="entry name" value="Cyclin_C"/>
    <property type="match status" value="1"/>
</dbReference>
<protein>
    <recommendedName>
        <fullName evidence="2">Cyclin C-terminal domain-containing protein</fullName>
    </recommendedName>
</protein>
<accession>A0AAE0STT3</accession>
<evidence type="ECO:0000256" key="1">
    <source>
        <dbReference type="SAM" id="Phobius"/>
    </source>
</evidence>
<keyword evidence="4" id="KW-1185">Reference proteome</keyword>
<dbReference type="AlphaFoldDB" id="A0AAE0STT3"/>